<dbReference type="EMBL" id="JABWDY010018643">
    <property type="protein sequence ID" value="KAF5194480.1"/>
    <property type="molecule type" value="Genomic_DNA"/>
</dbReference>
<reference evidence="1 2" key="1">
    <citation type="submission" date="2020-06" db="EMBL/GenBank/DDBJ databases">
        <title>Transcriptomic and genomic resources for Thalictrum thalictroides and T. hernandezii: Facilitating candidate gene discovery in an emerging model plant lineage.</title>
        <authorList>
            <person name="Arias T."/>
            <person name="Riano-Pachon D.M."/>
            <person name="Di Stilio V.S."/>
        </authorList>
    </citation>
    <scope>NUCLEOTIDE SEQUENCE [LARGE SCALE GENOMIC DNA]</scope>
    <source>
        <strain evidence="2">cv. WT478/WT964</strain>
        <tissue evidence="1">Leaves</tissue>
    </source>
</reference>
<protein>
    <submittedName>
        <fullName evidence="1">Uncharacterized protein</fullName>
    </submittedName>
</protein>
<organism evidence="1 2">
    <name type="scientific">Thalictrum thalictroides</name>
    <name type="common">Rue-anemone</name>
    <name type="synonym">Anemone thalictroides</name>
    <dbReference type="NCBI Taxonomy" id="46969"/>
    <lineage>
        <taxon>Eukaryota</taxon>
        <taxon>Viridiplantae</taxon>
        <taxon>Streptophyta</taxon>
        <taxon>Embryophyta</taxon>
        <taxon>Tracheophyta</taxon>
        <taxon>Spermatophyta</taxon>
        <taxon>Magnoliopsida</taxon>
        <taxon>Ranunculales</taxon>
        <taxon>Ranunculaceae</taxon>
        <taxon>Thalictroideae</taxon>
        <taxon>Thalictrum</taxon>
    </lineage>
</organism>
<evidence type="ECO:0000313" key="2">
    <source>
        <dbReference type="Proteomes" id="UP000554482"/>
    </source>
</evidence>
<proteinExistence type="predicted"/>
<dbReference type="Proteomes" id="UP000554482">
    <property type="component" value="Unassembled WGS sequence"/>
</dbReference>
<accession>A0A7J6WD21</accession>
<keyword evidence="2" id="KW-1185">Reference proteome</keyword>
<sequence>MYIQKIYTSMVFSLTWLFLMRLQKIYISMIIRGLIRKTRALTERLGLMLFWQSLIKKGCILDYLGLLPKRVSTCSSQRWCAGCSSSE</sequence>
<gene>
    <name evidence="1" type="ORF">FRX31_015932</name>
</gene>
<dbReference type="AlphaFoldDB" id="A0A7J6WD21"/>
<comment type="caution">
    <text evidence="1">The sequence shown here is derived from an EMBL/GenBank/DDBJ whole genome shotgun (WGS) entry which is preliminary data.</text>
</comment>
<name>A0A7J6WD21_THATH</name>
<evidence type="ECO:0000313" key="1">
    <source>
        <dbReference type="EMBL" id="KAF5194480.1"/>
    </source>
</evidence>